<evidence type="ECO:0000256" key="2">
    <source>
        <dbReference type="ARBA" id="ARBA00022723"/>
    </source>
</evidence>
<dbReference type="AlphaFoldDB" id="A0A9X3DBA6"/>
<keyword evidence="5 6" id="KW-0482">Metalloprotease</keyword>
<protein>
    <submittedName>
        <fullName evidence="9">M56 family metallopeptidase</fullName>
    </submittedName>
</protein>
<keyword evidence="4 6" id="KW-0862">Zinc</keyword>
<keyword evidence="7" id="KW-0472">Membrane</keyword>
<evidence type="ECO:0000259" key="8">
    <source>
        <dbReference type="Pfam" id="PF01435"/>
    </source>
</evidence>
<dbReference type="CDD" id="cd07326">
    <property type="entry name" value="M56_BlaR1_MecR1_like"/>
    <property type="match status" value="1"/>
</dbReference>
<sequence>MIVATAHLVGALLIGIAGPSVLRRLPAEWPPRLTLLAWVSSVTTTLGLLVLAALSALWPDPAPAEQFVTAIARCATVVFEAIRTDFNVLYVIIVVAIVSVVVFRTTRSWMRYALRSGKIRRLHRDMVAVVGDVEPDSPDVLWISHPQPMAYCVGGRSGFVVATTALRTDLPAEAREAVLAHEFAHLRSHHHRMIGLCSVVAVSLPILPLFRQAPHAVSILTEMDADLAAARQTSPSAVRRALLHVGTTLVGDDAAATDSTSQRVRSLDNYTIRPTVSAYIAACCAPLFLSVVGAAIALPALSILVHGLTA</sequence>
<keyword evidence="1 6" id="KW-0645">Protease</keyword>
<evidence type="ECO:0000256" key="6">
    <source>
        <dbReference type="RuleBase" id="RU003983"/>
    </source>
</evidence>
<evidence type="ECO:0000256" key="3">
    <source>
        <dbReference type="ARBA" id="ARBA00022801"/>
    </source>
</evidence>
<comment type="similarity">
    <text evidence="6">Belongs to the peptidase M48 family.</text>
</comment>
<feature type="transmembrane region" description="Helical" evidence="7">
    <location>
        <begin position="278"/>
        <end position="305"/>
    </location>
</feature>
<evidence type="ECO:0000256" key="7">
    <source>
        <dbReference type="SAM" id="Phobius"/>
    </source>
</evidence>
<dbReference type="GO" id="GO:0006508">
    <property type="term" value="P:proteolysis"/>
    <property type="evidence" value="ECO:0007669"/>
    <property type="project" value="UniProtKB-KW"/>
</dbReference>
<comment type="caution">
    <text evidence="9">The sequence shown here is derived from an EMBL/GenBank/DDBJ whole genome shotgun (WGS) entry which is preliminary data.</text>
</comment>
<keyword evidence="2" id="KW-0479">Metal-binding</keyword>
<proteinExistence type="inferred from homology"/>
<evidence type="ECO:0000256" key="4">
    <source>
        <dbReference type="ARBA" id="ARBA00022833"/>
    </source>
</evidence>
<comment type="cofactor">
    <cofactor evidence="6">
        <name>Zn(2+)</name>
        <dbReference type="ChEBI" id="CHEBI:29105"/>
    </cofactor>
    <text evidence="6">Binds 1 zinc ion per subunit.</text>
</comment>
<keyword evidence="3 6" id="KW-0378">Hydrolase</keyword>
<feature type="transmembrane region" description="Helical" evidence="7">
    <location>
        <begin position="88"/>
        <end position="106"/>
    </location>
</feature>
<dbReference type="Pfam" id="PF01435">
    <property type="entry name" value="Peptidase_M48"/>
    <property type="match status" value="1"/>
</dbReference>
<dbReference type="PANTHER" id="PTHR34978:SF3">
    <property type="entry name" value="SLR0241 PROTEIN"/>
    <property type="match status" value="1"/>
</dbReference>
<organism evidence="9 10">
    <name type="scientific">Gordonia aquimaris</name>
    <dbReference type="NCBI Taxonomy" id="2984863"/>
    <lineage>
        <taxon>Bacteria</taxon>
        <taxon>Bacillati</taxon>
        <taxon>Actinomycetota</taxon>
        <taxon>Actinomycetes</taxon>
        <taxon>Mycobacteriales</taxon>
        <taxon>Gordoniaceae</taxon>
        <taxon>Gordonia</taxon>
    </lineage>
</organism>
<reference evidence="9" key="1">
    <citation type="submission" date="2022-10" db="EMBL/GenBank/DDBJ databases">
        <title>WGS of marine actinomycetes from Thailand.</title>
        <authorList>
            <person name="Thawai C."/>
        </authorList>
    </citation>
    <scope>NUCLEOTIDE SEQUENCE</scope>
    <source>
        <strain evidence="9">SW21</strain>
    </source>
</reference>
<feature type="domain" description="Peptidase M48" evidence="8">
    <location>
        <begin position="115"/>
        <end position="213"/>
    </location>
</feature>
<dbReference type="InterPro" id="IPR052173">
    <property type="entry name" value="Beta-lactam_resp_regulator"/>
</dbReference>
<dbReference type="Gene3D" id="3.30.2010.10">
    <property type="entry name" value="Metalloproteases ('zincins'), catalytic domain"/>
    <property type="match status" value="1"/>
</dbReference>
<keyword evidence="10" id="KW-1185">Reference proteome</keyword>
<evidence type="ECO:0000256" key="5">
    <source>
        <dbReference type="ARBA" id="ARBA00023049"/>
    </source>
</evidence>
<accession>A0A9X3DBA6</accession>
<evidence type="ECO:0000313" key="10">
    <source>
        <dbReference type="Proteomes" id="UP001143347"/>
    </source>
</evidence>
<dbReference type="GO" id="GO:0046872">
    <property type="term" value="F:metal ion binding"/>
    <property type="evidence" value="ECO:0007669"/>
    <property type="project" value="UniProtKB-KW"/>
</dbReference>
<dbReference type="PANTHER" id="PTHR34978">
    <property type="entry name" value="POSSIBLE SENSOR-TRANSDUCER PROTEIN BLAR"/>
    <property type="match status" value="1"/>
</dbReference>
<evidence type="ECO:0000313" key="9">
    <source>
        <dbReference type="EMBL" id="MCX2967126.1"/>
    </source>
</evidence>
<name>A0A9X3DBA6_9ACTN</name>
<dbReference type="GO" id="GO:0004222">
    <property type="term" value="F:metalloendopeptidase activity"/>
    <property type="evidence" value="ECO:0007669"/>
    <property type="project" value="InterPro"/>
</dbReference>
<dbReference type="RefSeq" id="WP_266063813.1">
    <property type="nucleotide sequence ID" value="NZ_JAPKFM010000043.1"/>
</dbReference>
<dbReference type="InterPro" id="IPR001915">
    <property type="entry name" value="Peptidase_M48"/>
</dbReference>
<feature type="transmembrane region" description="Helical" evidence="7">
    <location>
        <begin position="35"/>
        <end position="57"/>
    </location>
</feature>
<dbReference type="EMBL" id="JAPKFM010000043">
    <property type="protein sequence ID" value="MCX2967126.1"/>
    <property type="molecule type" value="Genomic_DNA"/>
</dbReference>
<dbReference type="Proteomes" id="UP001143347">
    <property type="component" value="Unassembled WGS sequence"/>
</dbReference>
<keyword evidence="7" id="KW-0812">Transmembrane</keyword>
<evidence type="ECO:0000256" key="1">
    <source>
        <dbReference type="ARBA" id="ARBA00022670"/>
    </source>
</evidence>
<keyword evidence="7" id="KW-1133">Transmembrane helix</keyword>
<gene>
    <name evidence="9" type="ORF">OSB52_23950</name>
</gene>